<feature type="transmembrane region" description="Helical" evidence="1">
    <location>
        <begin position="79"/>
        <end position="102"/>
    </location>
</feature>
<protein>
    <submittedName>
        <fullName evidence="2">Uncharacterized protein</fullName>
    </submittedName>
</protein>
<dbReference type="AlphaFoldDB" id="A0A0V1CJL5"/>
<keyword evidence="1" id="KW-0472">Membrane</keyword>
<gene>
    <name evidence="2" type="ORF">T03_7480</name>
</gene>
<dbReference type="OrthoDB" id="10549213at2759"/>
<keyword evidence="3" id="KW-1185">Reference proteome</keyword>
<dbReference type="Proteomes" id="UP000054653">
    <property type="component" value="Unassembled WGS sequence"/>
</dbReference>
<evidence type="ECO:0000256" key="1">
    <source>
        <dbReference type="SAM" id="Phobius"/>
    </source>
</evidence>
<keyword evidence="1" id="KW-0812">Transmembrane</keyword>
<reference evidence="2 3" key="1">
    <citation type="submission" date="2015-01" db="EMBL/GenBank/DDBJ databases">
        <title>Evolution of Trichinella species and genotypes.</title>
        <authorList>
            <person name="Korhonen P.K."/>
            <person name="Edoardo P."/>
            <person name="Giuseppe L.R."/>
            <person name="Gasser R.B."/>
        </authorList>
    </citation>
    <scope>NUCLEOTIDE SEQUENCE [LARGE SCALE GENOMIC DNA]</scope>
    <source>
        <strain evidence="2">ISS120</strain>
    </source>
</reference>
<evidence type="ECO:0000313" key="3">
    <source>
        <dbReference type="Proteomes" id="UP000054653"/>
    </source>
</evidence>
<evidence type="ECO:0000313" key="2">
    <source>
        <dbReference type="EMBL" id="KRY49425.1"/>
    </source>
</evidence>
<keyword evidence="1" id="KW-1133">Transmembrane helix</keyword>
<organism evidence="2 3">
    <name type="scientific">Trichinella britovi</name>
    <name type="common">Parasitic roundworm</name>
    <dbReference type="NCBI Taxonomy" id="45882"/>
    <lineage>
        <taxon>Eukaryota</taxon>
        <taxon>Metazoa</taxon>
        <taxon>Ecdysozoa</taxon>
        <taxon>Nematoda</taxon>
        <taxon>Enoplea</taxon>
        <taxon>Dorylaimia</taxon>
        <taxon>Trichinellida</taxon>
        <taxon>Trichinellidae</taxon>
        <taxon>Trichinella</taxon>
    </lineage>
</organism>
<dbReference type="EMBL" id="JYDI01000176">
    <property type="protein sequence ID" value="KRY49425.1"/>
    <property type="molecule type" value="Genomic_DNA"/>
</dbReference>
<comment type="caution">
    <text evidence="2">The sequence shown here is derived from an EMBL/GenBank/DDBJ whole genome shotgun (WGS) entry which is preliminary data.</text>
</comment>
<proteinExistence type="predicted"/>
<sequence>MEVNQQEHDRIHDYQVPSHRSQWRSLLQQLLGVEIAHTTTFLDIGHQHRKGGHNHIAIMGGDNCSECFGDSLQAANINWSISLCIFIISIFCVLIRIGTLFYKTSKAIVEKAFEMICLNAVAVDLRSLEIAFVQYLKLKYFQIYYILQIWFKIIRCNCGIYEVINDGCGLLFNLET</sequence>
<accession>A0A0V1CJL5</accession>
<name>A0A0V1CJL5_TRIBR</name>